<dbReference type="InterPro" id="IPR013549">
    <property type="entry name" value="DUF1731"/>
</dbReference>
<dbReference type="SUPFAM" id="SSF51735">
    <property type="entry name" value="NAD(P)-binding Rossmann-fold domains"/>
    <property type="match status" value="1"/>
</dbReference>
<dbReference type="RefSeq" id="WP_290400089.1">
    <property type="nucleotide sequence ID" value="NZ_JAUHLN010000002.1"/>
</dbReference>
<dbReference type="PANTHER" id="PTHR11092">
    <property type="entry name" value="SUGAR NUCLEOTIDE EPIMERASE RELATED"/>
    <property type="match status" value="1"/>
</dbReference>
<evidence type="ECO:0000259" key="1">
    <source>
        <dbReference type="Pfam" id="PF08338"/>
    </source>
</evidence>
<evidence type="ECO:0000313" key="3">
    <source>
        <dbReference type="Proteomes" id="UP001168694"/>
    </source>
</evidence>
<dbReference type="EMBL" id="JAUHLN010000002">
    <property type="protein sequence ID" value="MDN4074007.1"/>
    <property type="molecule type" value="Genomic_DNA"/>
</dbReference>
<keyword evidence="3" id="KW-1185">Reference proteome</keyword>
<dbReference type="Proteomes" id="UP001168694">
    <property type="component" value="Unassembled WGS sequence"/>
</dbReference>
<feature type="domain" description="DUF1731" evidence="1">
    <location>
        <begin position="114"/>
        <end position="148"/>
    </location>
</feature>
<reference evidence="2" key="1">
    <citation type="submission" date="2023-06" db="EMBL/GenBank/DDBJ databases">
        <title>Draft Genome Sequences of Representative Paenibacillus Polymyxa, Bacillus cereus, Fictibacillus sp., and Brevibacillus agri Strains Isolated from Amazonian Dark Earth.</title>
        <authorList>
            <person name="Pellegrinetti T.A."/>
            <person name="Cunha I.C.M."/>
            <person name="Chaves M.G."/>
            <person name="Freitas A.S."/>
            <person name="Silva A.V.R."/>
            <person name="Tsai S.M."/>
            <person name="Mendes L.W."/>
        </authorList>
    </citation>
    <scope>NUCLEOTIDE SEQUENCE</scope>
    <source>
        <strain evidence="2">CENA-BCM004</strain>
    </source>
</reference>
<gene>
    <name evidence="2" type="ORF">QYF49_13435</name>
</gene>
<comment type="caution">
    <text evidence="2">The sequence shown here is derived from an EMBL/GenBank/DDBJ whole genome shotgun (WGS) entry which is preliminary data.</text>
</comment>
<accession>A0ABT8E7W4</accession>
<name>A0ABT8E7W4_9BACL</name>
<evidence type="ECO:0000313" key="2">
    <source>
        <dbReference type="EMBL" id="MDN4074007.1"/>
    </source>
</evidence>
<dbReference type="Pfam" id="PF08338">
    <property type="entry name" value="DUF1731"/>
    <property type="match status" value="1"/>
</dbReference>
<protein>
    <submittedName>
        <fullName evidence="2">DUF1731 domain-containing protein</fullName>
    </submittedName>
</protein>
<organism evidence="2 3">
    <name type="scientific">Fictibacillus terranigra</name>
    <dbReference type="NCBI Taxonomy" id="3058424"/>
    <lineage>
        <taxon>Bacteria</taxon>
        <taxon>Bacillati</taxon>
        <taxon>Bacillota</taxon>
        <taxon>Bacilli</taxon>
        <taxon>Bacillales</taxon>
        <taxon>Fictibacillaceae</taxon>
        <taxon>Fictibacillus</taxon>
    </lineage>
</organism>
<sequence length="149" mass="16419">MDGTRQVLLRIGFALGKNGGALEPLQKLVSLNLGGTVGSGKQYISWLHVDDLNAMFLEAMESDRYSGIYNATGPHPVTNKAFMKTLRKAMGKGWAPPAPSPFVWLGAYTVMRTEPSLALTGRNCVPRRLQENGFQFTYTDLEEALRDLV</sequence>
<dbReference type="Gene3D" id="3.40.50.720">
    <property type="entry name" value="NAD(P)-binding Rossmann-like Domain"/>
    <property type="match status" value="1"/>
</dbReference>
<dbReference type="InterPro" id="IPR036291">
    <property type="entry name" value="NAD(P)-bd_dom_sf"/>
</dbReference>
<dbReference type="PANTHER" id="PTHR11092:SF0">
    <property type="entry name" value="EPIMERASE FAMILY PROTEIN SDR39U1"/>
    <property type="match status" value="1"/>
</dbReference>
<proteinExistence type="predicted"/>